<evidence type="ECO:0000313" key="3">
    <source>
        <dbReference type="EMBL" id="CAD8851870.1"/>
    </source>
</evidence>
<dbReference type="Pfam" id="PF00656">
    <property type="entry name" value="Peptidase_C14"/>
    <property type="match status" value="1"/>
</dbReference>
<dbReference type="PROSITE" id="PS50222">
    <property type="entry name" value="EF_HAND_2"/>
    <property type="match status" value="1"/>
</dbReference>
<sequence>MEVSSEINFNDMKRICNNLNSHHPAWGVARHIRQFIADHQAELEGAGHGEGTLNDGNLRKLFQLLDTDQSQTVTGAEAARLFMYLQINEAILLAKAPQGGHGGFDIDSFSQAMREINEEYPQKNLDQKILGFIHSNTGVPEHAHTQYHHVTQNQQQHNEAHRAGKRKALCIGINYLGTPNKLGGCINDALHYKKLLREHYGFSDENILLQTEDQHDKSKHPTAHNMRSGIQWLMEGAQSGDVLFFSYSGHGSQVSDKTGMEADGKSECLVPLDALPCHHKPWPEYVVLDQELDKAFRDGLPDGVILVAIVDCCHSGTMTDLACKRGLDEEVEDPEQHRAIPPPDYVQEELNNFEPGYGQGFVAHSERRVEGHKLLWTYSGCQDSQTSADATIGGERQGAMSWALLEALKESQYSITHEELLAAIKKKLRGKFAQVPSLSTTSEDKFQLNFLAKA</sequence>
<dbReference type="EMBL" id="HBFQ01037160">
    <property type="protein sequence ID" value="CAD8851870.1"/>
    <property type="molecule type" value="Transcribed_RNA"/>
</dbReference>
<dbReference type="InterPro" id="IPR002048">
    <property type="entry name" value="EF_hand_dom"/>
</dbReference>
<evidence type="ECO:0000259" key="2">
    <source>
        <dbReference type="PROSITE" id="PS50222"/>
    </source>
</evidence>
<dbReference type="InterPro" id="IPR029030">
    <property type="entry name" value="Caspase-like_dom_sf"/>
</dbReference>
<name>A0A7S1AF72_NOCSC</name>
<dbReference type="GO" id="GO:0006508">
    <property type="term" value="P:proteolysis"/>
    <property type="evidence" value="ECO:0007669"/>
    <property type="project" value="InterPro"/>
</dbReference>
<dbReference type="PANTHER" id="PTHR48104">
    <property type="entry name" value="METACASPASE-4"/>
    <property type="match status" value="1"/>
</dbReference>
<comment type="similarity">
    <text evidence="1">Belongs to the peptidase C14B family.</text>
</comment>
<proteinExistence type="inferred from homology"/>
<dbReference type="GO" id="GO:0004197">
    <property type="term" value="F:cysteine-type endopeptidase activity"/>
    <property type="evidence" value="ECO:0007669"/>
    <property type="project" value="InterPro"/>
</dbReference>
<organism evidence="3">
    <name type="scientific">Noctiluca scintillans</name>
    <name type="common">Sea sparkle</name>
    <name type="synonym">Red tide dinoflagellate</name>
    <dbReference type="NCBI Taxonomy" id="2966"/>
    <lineage>
        <taxon>Eukaryota</taxon>
        <taxon>Sar</taxon>
        <taxon>Alveolata</taxon>
        <taxon>Dinophyceae</taxon>
        <taxon>Noctilucales</taxon>
        <taxon>Noctilucaceae</taxon>
        <taxon>Noctiluca</taxon>
    </lineage>
</organism>
<dbReference type="InterPro" id="IPR011992">
    <property type="entry name" value="EF-hand-dom_pair"/>
</dbReference>
<dbReference type="InterPro" id="IPR011600">
    <property type="entry name" value="Pept_C14_caspase"/>
</dbReference>
<dbReference type="Gene3D" id="3.40.50.12660">
    <property type="match status" value="1"/>
</dbReference>
<protein>
    <recommendedName>
        <fullName evidence="2">EF-hand domain-containing protein</fullName>
    </recommendedName>
</protein>
<dbReference type="GO" id="GO:0005509">
    <property type="term" value="F:calcium ion binding"/>
    <property type="evidence" value="ECO:0007669"/>
    <property type="project" value="InterPro"/>
</dbReference>
<gene>
    <name evidence="3" type="ORF">NSCI0253_LOCUS26220</name>
</gene>
<dbReference type="PANTHER" id="PTHR48104:SF30">
    <property type="entry name" value="METACASPASE-1"/>
    <property type="match status" value="1"/>
</dbReference>
<dbReference type="SUPFAM" id="SSF47473">
    <property type="entry name" value="EF-hand"/>
    <property type="match status" value="1"/>
</dbReference>
<dbReference type="AlphaFoldDB" id="A0A7S1AF72"/>
<feature type="domain" description="EF-hand" evidence="2">
    <location>
        <begin position="53"/>
        <end position="88"/>
    </location>
</feature>
<evidence type="ECO:0000256" key="1">
    <source>
        <dbReference type="ARBA" id="ARBA00009005"/>
    </source>
</evidence>
<dbReference type="GO" id="GO:0005737">
    <property type="term" value="C:cytoplasm"/>
    <property type="evidence" value="ECO:0007669"/>
    <property type="project" value="TreeGrafter"/>
</dbReference>
<dbReference type="SUPFAM" id="SSF52129">
    <property type="entry name" value="Caspase-like"/>
    <property type="match status" value="1"/>
</dbReference>
<accession>A0A7S1AF72</accession>
<reference evidence="3" key="1">
    <citation type="submission" date="2021-01" db="EMBL/GenBank/DDBJ databases">
        <authorList>
            <person name="Corre E."/>
            <person name="Pelletier E."/>
            <person name="Niang G."/>
            <person name="Scheremetjew M."/>
            <person name="Finn R."/>
            <person name="Kale V."/>
            <person name="Holt S."/>
            <person name="Cochrane G."/>
            <person name="Meng A."/>
            <person name="Brown T."/>
            <person name="Cohen L."/>
        </authorList>
    </citation>
    <scope>NUCLEOTIDE SEQUENCE</scope>
</reference>
<dbReference type="InterPro" id="IPR050452">
    <property type="entry name" value="Metacaspase"/>
</dbReference>